<comment type="cofactor">
    <cofactor evidence="5">
        <name>Zn(2+)</name>
        <dbReference type="ChEBI" id="CHEBI:29105"/>
    </cofactor>
</comment>
<gene>
    <name evidence="7" type="primary">mmuM</name>
    <name evidence="7" type="ORF">GCM10023340_22360</name>
</gene>
<dbReference type="PROSITE" id="PS50970">
    <property type="entry name" value="HCY"/>
    <property type="match status" value="1"/>
</dbReference>
<dbReference type="SUPFAM" id="SSF82282">
    <property type="entry name" value="Homocysteine S-methyltransferase"/>
    <property type="match status" value="1"/>
</dbReference>
<dbReference type="PANTHER" id="PTHR46015">
    <property type="entry name" value="ZGC:172121"/>
    <property type="match status" value="1"/>
</dbReference>
<evidence type="ECO:0000256" key="2">
    <source>
        <dbReference type="ARBA" id="ARBA00022679"/>
    </source>
</evidence>
<organism evidence="7 8">
    <name type="scientific">Nocardioides marinquilinus</name>
    <dbReference type="NCBI Taxonomy" id="1210400"/>
    <lineage>
        <taxon>Bacteria</taxon>
        <taxon>Bacillati</taxon>
        <taxon>Actinomycetota</taxon>
        <taxon>Actinomycetes</taxon>
        <taxon>Propionibacteriales</taxon>
        <taxon>Nocardioidaceae</taxon>
        <taxon>Nocardioides</taxon>
    </lineage>
</organism>
<keyword evidence="2 5" id="KW-0808">Transferase</keyword>
<accession>A0ABP9PN56</accession>
<sequence length="302" mass="31144">MTRTALRDVVGDRPIVLDGGLATLLERHGHDLSSDLWSARLLRDDPDAIRAAHEEFFAAGAEVATTASYQVSFEGFGAAGADRDEVERLLRRSVELAAAARDAAAPDGWVAASVGPYGAVLADGSEYRGDYGLDVAQLRAFHRPRLDVLASTVADGAADVLAVETVPCLAEVEAVLAELDGTGVPAWLSLSAAGSRTRAGEPLEEAFAMAAGVAEVLAVGVNCTTPPDATAAVPLAGRHTTAVVYPNSGQRWDAGARAWTGESAFDPADVAAWVAAGARLVGGCCRVGPEDVAALRAVLSET</sequence>
<protein>
    <submittedName>
        <fullName evidence="7">Homocysteine S-methyltransferase</fullName>
    </submittedName>
</protein>
<dbReference type="EMBL" id="BAABKG010000003">
    <property type="protein sequence ID" value="GAA5148483.1"/>
    <property type="molecule type" value="Genomic_DNA"/>
</dbReference>
<dbReference type="Proteomes" id="UP001500221">
    <property type="component" value="Unassembled WGS sequence"/>
</dbReference>
<feature type="domain" description="Hcy-binding" evidence="6">
    <location>
        <begin position="3"/>
        <end position="299"/>
    </location>
</feature>
<dbReference type="InterPro" id="IPR003726">
    <property type="entry name" value="HCY_dom"/>
</dbReference>
<name>A0ABP9PN56_9ACTN</name>
<feature type="binding site" evidence="5">
    <location>
        <position position="223"/>
    </location>
    <ligand>
        <name>Zn(2+)</name>
        <dbReference type="ChEBI" id="CHEBI:29105"/>
    </ligand>
</feature>
<dbReference type="RefSeq" id="WP_345458337.1">
    <property type="nucleotide sequence ID" value="NZ_BAABKG010000003.1"/>
</dbReference>
<feature type="binding site" evidence="5">
    <location>
        <position position="285"/>
    </location>
    <ligand>
        <name>Zn(2+)</name>
        <dbReference type="ChEBI" id="CHEBI:29105"/>
    </ligand>
</feature>
<evidence type="ECO:0000256" key="3">
    <source>
        <dbReference type="ARBA" id="ARBA00022723"/>
    </source>
</evidence>
<dbReference type="Gene3D" id="3.20.20.330">
    <property type="entry name" value="Homocysteine-binding-like domain"/>
    <property type="match status" value="1"/>
</dbReference>
<dbReference type="NCBIfam" id="NF007020">
    <property type="entry name" value="PRK09485.1"/>
    <property type="match status" value="1"/>
</dbReference>
<keyword evidence="3 5" id="KW-0479">Metal-binding</keyword>
<reference evidence="8" key="1">
    <citation type="journal article" date="2019" name="Int. J. Syst. Evol. Microbiol.">
        <title>The Global Catalogue of Microorganisms (GCM) 10K type strain sequencing project: providing services to taxonomists for standard genome sequencing and annotation.</title>
        <authorList>
            <consortium name="The Broad Institute Genomics Platform"/>
            <consortium name="The Broad Institute Genome Sequencing Center for Infectious Disease"/>
            <person name="Wu L."/>
            <person name="Ma J."/>
        </authorList>
    </citation>
    <scope>NUCLEOTIDE SEQUENCE [LARGE SCALE GENOMIC DNA]</scope>
    <source>
        <strain evidence="8">JCM 18459</strain>
    </source>
</reference>
<proteinExistence type="predicted"/>
<evidence type="ECO:0000256" key="5">
    <source>
        <dbReference type="PROSITE-ProRule" id="PRU00333"/>
    </source>
</evidence>
<feature type="binding site" evidence="5">
    <location>
        <position position="284"/>
    </location>
    <ligand>
        <name>Zn(2+)</name>
        <dbReference type="ChEBI" id="CHEBI:29105"/>
    </ligand>
</feature>
<keyword evidence="4 5" id="KW-0862">Zinc</keyword>
<dbReference type="PANTHER" id="PTHR46015:SF1">
    <property type="entry name" value="HOMOCYSTEINE S-METHYLTRANSFERASE-LIKE ISOFORM 1"/>
    <property type="match status" value="1"/>
</dbReference>
<dbReference type="InterPro" id="IPR036589">
    <property type="entry name" value="HCY_dom_sf"/>
</dbReference>
<comment type="caution">
    <text evidence="7">The sequence shown here is derived from an EMBL/GenBank/DDBJ whole genome shotgun (WGS) entry which is preliminary data.</text>
</comment>
<keyword evidence="8" id="KW-1185">Reference proteome</keyword>
<dbReference type="InterPro" id="IPR051486">
    <property type="entry name" value="Hcy_S-methyltransferase"/>
</dbReference>
<evidence type="ECO:0000256" key="1">
    <source>
        <dbReference type="ARBA" id="ARBA00022603"/>
    </source>
</evidence>
<evidence type="ECO:0000259" key="6">
    <source>
        <dbReference type="PROSITE" id="PS50970"/>
    </source>
</evidence>
<evidence type="ECO:0000256" key="4">
    <source>
        <dbReference type="ARBA" id="ARBA00022833"/>
    </source>
</evidence>
<keyword evidence="1 5" id="KW-0489">Methyltransferase</keyword>
<evidence type="ECO:0000313" key="8">
    <source>
        <dbReference type="Proteomes" id="UP001500221"/>
    </source>
</evidence>
<evidence type="ECO:0000313" key="7">
    <source>
        <dbReference type="EMBL" id="GAA5148483.1"/>
    </source>
</evidence>
<dbReference type="Pfam" id="PF02574">
    <property type="entry name" value="S-methyl_trans"/>
    <property type="match status" value="1"/>
</dbReference>